<evidence type="ECO:0000313" key="2">
    <source>
        <dbReference type="Proteomes" id="UP000223906"/>
    </source>
</evidence>
<reference evidence="1 2" key="1">
    <citation type="submission" date="2017-02" db="EMBL/GenBank/DDBJ databases">
        <title>The first characterized phage against a member of the ecologically important #sphingomonads reveals high dissimilarity against all other known phages.</title>
        <authorList>
            <person name="Nielsen T.K."/>
            <person name="Carstens A.B."/>
            <person name="Kot W."/>
            <person name="Lametsch R."/>
            <person name="Neve H."/>
            <person name="Hansen L.H."/>
        </authorList>
    </citation>
    <scope>NUCLEOTIDE SEQUENCE [LARGE SCALE GENOMIC DNA]</scope>
</reference>
<protein>
    <submittedName>
        <fullName evidence="1">Uncharacterized protein</fullName>
    </submittedName>
</protein>
<keyword evidence="2" id="KW-1185">Reference proteome</keyword>
<accession>A0A1W6DX09</accession>
<organism evidence="1 2">
    <name type="scientific">Sphingobium phage Lacusarx</name>
    <dbReference type="NCBI Taxonomy" id="1980139"/>
    <lineage>
        <taxon>Viruses</taxon>
        <taxon>Duplodnaviria</taxon>
        <taxon>Heunggongvirae</taxon>
        <taxon>Uroviricota</taxon>
        <taxon>Caudoviricetes</taxon>
        <taxon>Lacusarxvirus</taxon>
        <taxon>Lacusarxvirus lacusarx</taxon>
    </lineage>
</organism>
<name>A0A1W6DX09_9CAUD</name>
<sequence>MSQIIIAVSSDWTGLYLNEHLVDQGHDISLFSALTGIIGYEIESVEERELHPVWINLHGQLPSNLNDVVWDDDDWSSSDDFSDDEPD</sequence>
<dbReference type="Proteomes" id="UP000223906">
    <property type="component" value="Segment"/>
</dbReference>
<proteinExistence type="predicted"/>
<dbReference type="EMBL" id="KY629563">
    <property type="protein sequence ID" value="ARK07453.1"/>
    <property type="molecule type" value="Genomic_DNA"/>
</dbReference>
<evidence type="ECO:0000313" key="1">
    <source>
        <dbReference type="EMBL" id="ARK07453.1"/>
    </source>
</evidence>
<gene>
    <name evidence="1" type="ORF">LAV_00053</name>
</gene>